<gene>
    <name evidence="1" type="ORF">ACCO45_004768</name>
</gene>
<dbReference type="EMBL" id="JBGNUJ010000004">
    <property type="protein sequence ID" value="KAL3959651.1"/>
    <property type="molecule type" value="Genomic_DNA"/>
</dbReference>
<dbReference type="Proteomes" id="UP001638806">
    <property type="component" value="Unassembled WGS sequence"/>
</dbReference>
<sequence length="132" mass="14228">MRASLAAAWMTASCVFFGIPTTPYNQSGNSTVALHHLKHIVVDKRFAQHRDGSGLSLIPPTLREFATTFAEDLENILGIHTVVLEDAKSKPNGIFLTLGDADTYLDAAGRPTSEGYTLRVDELGITITGQAL</sequence>
<name>A0ACC4DW69_PURLI</name>
<evidence type="ECO:0000313" key="2">
    <source>
        <dbReference type="Proteomes" id="UP001638806"/>
    </source>
</evidence>
<organism evidence="1 2">
    <name type="scientific">Purpureocillium lilacinum</name>
    <name type="common">Paecilomyces lilacinus</name>
    <dbReference type="NCBI Taxonomy" id="33203"/>
    <lineage>
        <taxon>Eukaryota</taxon>
        <taxon>Fungi</taxon>
        <taxon>Dikarya</taxon>
        <taxon>Ascomycota</taxon>
        <taxon>Pezizomycotina</taxon>
        <taxon>Sordariomycetes</taxon>
        <taxon>Hypocreomycetidae</taxon>
        <taxon>Hypocreales</taxon>
        <taxon>Ophiocordycipitaceae</taxon>
        <taxon>Purpureocillium</taxon>
    </lineage>
</organism>
<reference evidence="1" key="1">
    <citation type="submission" date="2024-12" db="EMBL/GenBank/DDBJ databases">
        <title>Comparative genomics and development of molecular markers within Purpureocillium lilacinum and among Purpureocillium species.</title>
        <authorList>
            <person name="Yeh Z.-Y."/>
            <person name="Ni N.-T."/>
            <person name="Lo P.-H."/>
            <person name="Mushyakhwo K."/>
            <person name="Lin C.-F."/>
            <person name="Nai Y.-S."/>
        </authorList>
    </citation>
    <scope>NUCLEOTIDE SEQUENCE</scope>
    <source>
        <strain evidence="1">NCHU-NPUST-175</strain>
    </source>
</reference>
<comment type="caution">
    <text evidence="1">The sequence shown here is derived from an EMBL/GenBank/DDBJ whole genome shotgun (WGS) entry which is preliminary data.</text>
</comment>
<evidence type="ECO:0000313" key="1">
    <source>
        <dbReference type="EMBL" id="KAL3959651.1"/>
    </source>
</evidence>
<protein>
    <submittedName>
        <fullName evidence="1">Uncharacterized protein</fullName>
    </submittedName>
</protein>
<proteinExistence type="predicted"/>
<keyword evidence="2" id="KW-1185">Reference proteome</keyword>
<accession>A0ACC4DW69</accession>